<gene>
    <name evidence="4" type="ORF">B0537_12725</name>
</gene>
<dbReference type="Pfam" id="PF24481">
    <property type="entry name" value="CT398_CC"/>
    <property type="match status" value="1"/>
</dbReference>
<dbReference type="EMBL" id="CP019698">
    <property type="protein sequence ID" value="AQS59873.1"/>
    <property type="molecule type" value="Genomic_DNA"/>
</dbReference>
<organism evidence="4 5">
    <name type="scientific">Desulforamulus ferrireducens</name>
    <dbReference type="NCBI Taxonomy" id="1833852"/>
    <lineage>
        <taxon>Bacteria</taxon>
        <taxon>Bacillati</taxon>
        <taxon>Bacillota</taxon>
        <taxon>Clostridia</taxon>
        <taxon>Eubacteriales</taxon>
        <taxon>Peptococcaceae</taxon>
        <taxon>Desulforamulus</taxon>
    </lineage>
</organism>
<proteinExistence type="predicted"/>
<dbReference type="STRING" id="1833852.B0537_12725"/>
<reference evidence="4 5" key="1">
    <citation type="journal article" date="2016" name="Int. J. Syst. Evol. Microbiol.">
        <title>Desulfotomaculum ferrireducens sp. nov., a moderately thermophilic sulfate-reducing and dissimilatory Fe(III)-reducing bacterium isolated from compost.</title>
        <authorList>
            <person name="Yang G."/>
            <person name="Guo J."/>
            <person name="Zhuang L."/>
            <person name="Yuan Y."/>
            <person name="Zhou S."/>
        </authorList>
    </citation>
    <scope>NUCLEOTIDE SEQUENCE [LARGE SCALE GENOMIC DNA]</scope>
    <source>
        <strain evidence="4 5">GSS09</strain>
    </source>
</reference>
<dbReference type="Gene3D" id="1.10.287.1490">
    <property type="match status" value="1"/>
</dbReference>
<accession>A0A1S6IYL4</accession>
<feature type="coiled-coil region" evidence="1">
    <location>
        <begin position="33"/>
        <end position="119"/>
    </location>
</feature>
<dbReference type="InterPro" id="IPR056003">
    <property type="entry name" value="CT398_CC_hairpin"/>
</dbReference>
<evidence type="ECO:0000313" key="5">
    <source>
        <dbReference type="Proteomes" id="UP000189464"/>
    </source>
</evidence>
<evidence type="ECO:0000259" key="2">
    <source>
        <dbReference type="Pfam" id="PF02591"/>
    </source>
</evidence>
<dbReference type="OrthoDB" id="9795058at2"/>
<evidence type="ECO:0000313" key="4">
    <source>
        <dbReference type="EMBL" id="AQS59873.1"/>
    </source>
</evidence>
<evidence type="ECO:0000259" key="3">
    <source>
        <dbReference type="Pfam" id="PF24481"/>
    </source>
</evidence>
<keyword evidence="5" id="KW-1185">Reference proteome</keyword>
<dbReference type="KEGG" id="dfg:B0537_12725"/>
<dbReference type="Proteomes" id="UP000189464">
    <property type="component" value="Chromosome"/>
</dbReference>
<sequence length="236" mass="27767">MLKFRKLWALQQLEEQQEKQQQQKVDPELVNRLKALKAEIEALQGQLKELKDRYQKAKEEVNRLELAGTNLRAKQSQLNEKIYGGSLQGKEIESYQQRLAQVNQELSQAEDEELALMQQRDDIRALWAEKKQRLEECTAQYKALHQTYLRQREEIKARATALAREMTELCEAIGEEDLKLYRQLKKRHRNPLGRVAKDICSGCHLGISFEKLKQLKYQEEPVYCNHCGRLLFLDLD</sequence>
<name>A0A1S6IYL4_9FIRM</name>
<dbReference type="RefSeq" id="WP_077714916.1">
    <property type="nucleotide sequence ID" value="NZ_CP019698.1"/>
</dbReference>
<feature type="domain" description="C4-type zinc ribbon" evidence="2">
    <location>
        <begin position="200"/>
        <end position="231"/>
    </location>
</feature>
<protein>
    <submittedName>
        <fullName evidence="4">Uncharacterized protein</fullName>
    </submittedName>
</protein>
<evidence type="ECO:0000256" key="1">
    <source>
        <dbReference type="SAM" id="Coils"/>
    </source>
</evidence>
<dbReference type="Pfam" id="PF02591">
    <property type="entry name" value="Zn_ribbon_9"/>
    <property type="match status" value="1"/>
</dbReference>
<feature type="domain" description="CT398-like coiled coil hairpin" evidence="3">
    <location>
        <begin position="22"/>
        <end position="188"/>
    </location>
</feature>
<keyword evidence="1" id="KW-0175">Coiled coil</keyword>
<dbReference type="InterPro" id="IPR003743">
    <property type="entry name" value="Zf-RING_7"/>
</dbReference>
<dbReference type="AlphaFoldDB" id="A0A1S6IYL4"/>